<evidence type="ECO:0000256" key="2">
    <source>
        <dbReference type="ARBA" id="ARBA00023004"/>
    </source>
</evidence>
<dbReference type="Pfam" id="PF04055">
    <property type="entry name" value="Radical_SAM"/>
    <property type="match status" value="1"/>
</dbReference>
<dbReference type="EMBL" id="CP117826">
    <property type="protein sequence ID" value="XCC63509.1"/>
    <property type="molecule type" value="Genomic_DNA"/>
</dbReference>
<dbReference type="InterPro" id="IPR007197">
    <property type="entry name" value="rSAM"/>
</dbReference>
<dbReference type="CDD" id="cd01335">
    <property type="entry name" value="Radical_SAM"/>
    <property type="match status" value="1"/>
</dbReference>
<dbReference type="PANTHER" id="PTHR43432:SF5">
    <property type="entry name" value="ELP3_MIAA_NIFB-LIKE RADICAL SAM CORE DOMAIN-CONTAINING PROTEIN"/>
    <property type="match status" value="1"/>
</dbReference>
<reference evidence="5" key="1">
    <citation type="submission" date="2023-02" db="EMBL/GenBank/DDBJ databases">
        <title>Gut commensal Christensenella minuta modulates host metabolism via a new class of secondary bile acids.</title>
        <authorList>
            <person name="Liu C."/>
        </authorList>
    </citation>
    <scope>NUCLEOTIDE SEQUENCE</scope>
    <source>
        <strain evidence="5">CA70</strain>
    </source>
</reference>
<feature type="domain" description="Elp3/MiaA/NifB-like radical SAM core" evidence="4">
    <location>
        <begin position="21"/>
        <end position="245"/>
    </location>
</feature>
<dbReference type="RefSeq" id="WP_079545212.1">
    <property type="nucleotide sequence ID" value="NZ_CP117826.1"/>
</dbReference>
<name>A0AAU8ABU8_9FIRM</name>
<evidence type="ECO:0000259" key="4">
    <source>
        <dbReference type="SMART" id="SM00729"/>
    </source>
</evidence>
<gene>
    <name evidence="5" type="ORF">PUP29_00405</name>
</gene>
<protein>
    <submittedName>
        <fullName evidence="5">Radical SAM protein</fullName>
    </submittedName>
</protein>
<keyword evidence="1" id="KW-0479">Metal-binding</keyword>
<evidence type="ECO:0000313" key="5">
    <source>
        <dbReference type="EMBL" id="XCC63509.1"/>
    </source>
</evidence>
<dbReference type="SMART" id="SM00729">
    <property type="entry name" value="Elp3"/>
    <property type="match status" value="1"/>
</dbReference>
<dbReference type="GO" id="GO:0046872">
    <property type="term" value="F:metal ion binding"/>
    <property type="evidence" value="ECO:0007669"/>
    <property type="project" value="UniProtKB-KW"/>
</dbReference>
<accession>A0AAU8ABU8</accession>
<keyword evidence="3" id="KW-0411">Iron-sulfur</keyword>
<dbReference type="InterPro" id="IPR058240">
    <property type="entry name" value="rSAM_sf"/>
</dbReference>
<dbReference type="GO" id="GO:0003824">
    <property type="term" value="F:catalytic activity"/>
    <property type="evidence" value="ECO:0007669"/>
    <property type="project" value="InterPro"/>
</dbReference>
<dbReference type="AlphaFoldDB" id="A0AAU8ABU8"/>
<dbReference type="InterPro" id="IPR040086">
    <property type="entry name" value="MJ0683-like"/>
</dbReference>
<dbReference type="InterPro" id="IPR006638">
    <property type="entry name" value="Elp3/MiaA/NifB-like_rSAM"/>
</dbReference>
<dbReference type="Gene3D" id="3.80.30.30">
    <property type="match status" value="1"/>
</dbReference>
<proteinExistence type="predicted"/>
<dbReference type="SUPFAM" id="SSF102114">
    <property type="entry name" value="Radical SAM enzymes"/>
    <property type="match status" value="1"/>
</dbReference>
<sequence length="294" mass="34087">MEFVPAKTILIRTKSGTWFGNDYNINLYRGCCHGCIYCDSRSNCYGVEDFDRVRIKKNALQILERELSKKRKKGVVSIGAMSDPYNPYEEKMEITRGALKLLERYGFGVTLDTKSPLVLRDIDLLKRISRKSCVNIKLTVTAASDFLSKRIEPNAPVSSERFRAVRELSLAGIFTGVLLMPILPYITDSEDNITEIVRLAYKNGARFIFPMFGVTLRQNQKTYYYKKIDERFPGFSRKYRNTFQDSYLCKSPYAGRLHNLFRRECQSRSLLFRMEDIVAAYKKMPGEIRQLSLF</sequence>
<evidence type="ECO:0000256" key="3">
    <source>
        <dbReference type="ARBA" id="ARBA00023014"/>
    </source>
</evidence>
<organism evidence="5">
    <name type="scientific">Christensenella massiliensis</name>
    <dbReference type="NCBI Taxonomy" id="1805714"/>
    <lineage>
        <taxon>Bacteria</taxon>
        <taxon>Bacillati</taxon>
        <taxon>Bacillota</taxon>
        <taxon>Clostridia</taxon>
        <taxon>Christensenellales</taxon>
        <taxon>Christensenellaceae</taxon>
        <taxon>Christensenella</taxon>
    </lineage>
</organism>
<dbReference type="SFLD" id="SFLDG01084">
    <property type="entry name" value="Uncharacterised_Radical_SAM_Su"/>
    <property type="match status" value="1"/>
</dbReference>
<evidence type="ECO:0000256" key="1">
    <source>
        <dbReference type="ARBA" id="ARBA00022723"/>
    </source>
</evidence>
<keyword evidence="2" id="KW-0408">Iron</keyword>
<dbReference type="PANTHER" id="PTHR43432">
    <property type="entry name" value="SLR0285 PROTEIN"/>
    <property type="match status" value="1"/>
</dbReference>
<dbReference type="GO" id="GO:0051536">
    <property type="term" value="F:iron-sulfur cluster binding"/>
    <property type="evidence" value="ECO:0007669"/>
    <property type="project" value="UniProtKB-KW"/>
</dbReference>
<dbReference type="SFLD" id="SFLDS00029">
    <property type="entry name" value="Radical_SAM"/>
    <property type="match status" value="1"/>
</dbReference>